<comment type="caution">
    <text evidence="2">The sequence shown here is derived from an EMBL/GenBank/DDBJ whole genome shotgun (WGS) entry which is preliminary data.</text>
</comment>
<sequence length="158" mass="17740">MCDCVQIPLSPPPPPQPHPSLLLLRLPPTPIQQHQLQLQRLGLQPPPQLLLKLQVEREPTRSPRRRRCCYNSSSRRSTQNRGTRSRDSRYRRGRAGHVKDIPLQLPCSSSCIRLLPTPEDTIASGLYRRVDHVTCRNSPSKSSAASGEVPILCIVCLS</sequence>
<name>A0AAV4EP58_9GAST</name>
<evidence type="ECO:0000313" key="2">
    <source>
        <dbReference type="EMBL" id="GFR62833.1"/>
    </source>
</evidence>
<gene>
    <name evidence="2" type="ORF">ElyMa_003591300</name>
</gene>
<dbReference type="AlphaFoldDB" id="A0AAV4EP58"/>
<dbReference type="Proteomes" id="UP000762676">
    <property type="component" value="Unassembled WGS sequence"/>
</dbReference>
<proteinExistence type="predicted"/>
<keyword evidence="3" id="KW-1185">Reference proteome</keyword>
<feature type="region of interest" description="Disordered" evidence="1">
    <location>
        <begin position="57"/>
        <end position="95"/>
    </location>
</feature>
<reference evidence="2 3" key="1">
    <citation type="journal article" date="2021" name="Elife">
        <title>Chloroplast acquisition without the gene transfer in kleptoplastic sea slugs, Plakobranchus ocellatus.</title>
        <authorList>
            <person name="Maeda T."/>
            <person name="Takahashi S."/>
            <person name="Yoshida T."/>
            <person name="Shimamura S."/>
            <person name="Takaki Y."/>
            <person name="Nagai Y."/>
            <person name="Toyoda A."/>
            <person name="Suzuki Y."/>
            <person name="Arimoto A."/>
            <person name="Ishii H."/>
            <person name="Satoh N."/>
            <person name="Nishiyama T."/>
            <person name="Hasebe M."/>
            <person name="Maruyama T."/>
            <person name="Minagawa J."/>
            <person name="Obokata J."/>
            <person name="Shigenobu S."/>
        </authorList>
    </citation>
    <scope>NUCLEOTIDE SEQUENCE [LARGE SCALE GENOMIC DNA]</scope>
</reference>
<dbReference type="EMBL" id="BMAT01007358">
    <property type="protein sequence ID" value="GFR62833.1"/>
    <property type="molecule type" value="Genomic_DNA"/>
</dbReference>
<accession>A0AAV4EP58</accession>
<organism evidence="2 3">
    <name type="scientific">Elysia marginata</name>
    <dbReference type="NCBI Taxonomy" id="1093978"/>
    <lineage>
        <taxon>Eukaryota</taxon>
        <taxon>Metazoa</taxon>
        <taxon>Spiralia</taxon>
        <taxon>Lophotrochozoa</taxon>
        <taxon>Mollusca</taxon>
        <taxon>Gastropoda</taxon>
        <taxon>Heterobranchia</taxon>
        <taxon>Euthyneura</taxon>
        <taxon>Panpulmonata</taxon>
        <taxon>Sacoglossa</taxon>
        <taxon>Placobranchoidea</taxon>
        <taxon>Plakobranchidae</taxon>
        <taxon>Elysia</taxon>
    </lineage>
</organism>
<protein>
    <submittedName>
        <fullName evidence="2">Uncharacterized protein</fullName>
    </submittedName>
</protein>
<evidence type="ECO:0000256" key="1">
    <source>
        <dbReference type="SAM" id="MobiDB-lite"/>
    </source>
</evidence>
<evidence type="ECO:0000313" key="3">
    <source>
        <dbReference type="Proteomes" id="UP000762676"/>
    </source>
</evidence>